<proteinExistence type="predicted"/>
<gene>
    <name evidence="1" type="ORF">dnm_051790</name>
</gene>
<dbReference type="AlphaFoldDB" id="A0A975BP71"/>
<accession>A0A975BP71</accession>
<protein>
    <submittedName>
        <fullName evidence="1">Uncharacterized protein</fullName>
    </submittedName>
</protein>
<name>A0A975BP71_9BACT</name>
<evidence type="ECO:0000313" key="1">
    <source>
        <dbReference type="EMBL" id="QTA89131.1"/>
    </source>
</evidence>
<organism evidence="1 2">
    <name type="scientific">Desulfonema magnum</name>
    <dbReference type="NCBI Taxonomy" id="45655"/>
    <lineage>
        <taxon>Bacteria</taxon>
        <taxon>Pseudomonadati</taxon>
        <taxon>Thermodesulfobacteriota</taxon>
        <taxon>Desulfobacteria</taxon>
        <taxon>Desulfobacterales</taxon>
        <taxon>Desulfococcaceae</taxon>
        <taxon>Desulfonema</taxon>
    </lineage>
</organism>
<dbReference type="Proteomes" id="UP000663722">
    <property type="component" value="Chromosome"/>
</dbReference>
<reference evidence="1" key="1">
    <citation type="journal article" date="2021" name="Microb. Physiol.">
        <title>Proteogenomic Insights into the Physiology of Marine, Sulfate-Reducing, Filamentous Desulfonema limicola and Desulfonema magnum.</title>
        <authorList>
            <person name="Schnaars V."/>
            <person name="Wohlbrand L."/>
            <person name="Scheve S."/>
            <person name="Hinrichs C."/>
            <person name="Reinhardt R."/>
            <person name="Rabus R."/>
        </authorList>
    </citation>
    <scope>NUCLEOTIDE SEQUENCE</scope>
    <source>
        <strain evidence="1">4be13</strain>
    </source>
</reference>
<evidence type="ECO:0000313" key="2">
    <source>
        <dbReference type="Proteomes" id="UP000663722"/>
    </source>
</evidence>
<dbReference type="EMBL" id="CP061800">
    <property type="protein sequence ID" value="QTA89131.1"/>
    <property type="molecule type" value="Genomic_DNA"/>
</dbReference>
<sequence>MLIITDLGEAGKAPRGAAYLQHFQVSSFKFQVSNFKGGTNG</sequence>
<dbReference type="KEGG" id="dmm:dnm_051790"/>
<keyword evidence="2" id="KW-1185">Reference proteome</keyword>